<dbReference type="InterPro" id="IPR022276">
    <property type="entry name" value="Conjug_transposon_TraK"/>
</dbReference>
<dbReference type="Proteomes" id="UP000198670">
    <property type="component" value="Unassembled WGS sequence"/>
</dbReference>
<keyword evidence="1" id="KW-0812">Transmembrane</keyword>
<evidence type="ECO:0000313" key="3">
    <source>
        <dbReference type="Proteomes" id="UP000198670"/>
    </source>
</evidence>
<dbReference type="OrthoDB" id="1039148at2"/>
<evidence type="ECO:0000313" key="2">
    <source>
        <dbReference type="EMBL" id="SFH90024.1"/>
    </source>
</evidence>
<dbReference type="STRING" id="1477437.SAMN05444682_101631"/>
<sequence>MIIKNIEAKIRLATFIAGASLTAALLMVVAVSFFAYKQVGNARKSVYILDANNVPMSARQTDVEVNRPVEYRTHINLFHSLFFTLAPDDKFIEYQMKKAMYLIDESGALQYNNLREKGFFNSVLSSSSVLTIQTDSIHVDPVKKYFKFYGKQTIDRRSSTVIRSLVTEGYLRDLEMRTENNGHGVLITRWKTLENKDISYVQKNNF</sequence>
<dbReference type="RefSeq" id="WP_090624072.1">
    <property type="nucleotide sequence ID" value="NZ_FOQO01000001.1"/>
</dbReference>
<dbReference type="AlphaFoldDB" id="A0A1I3DTG6"/>
<evidence type="ECO:0000256" key="1">
    <source>
        <dbReference type="SAM" id="Phobius"/>
    </source>
</evidence>
<accession>A0A1I3DTG6</accession>
<keyword evidence="1" id="KW-0472">Membrane</keyword>
<proteinExistence type="predicted"/>
<gene>
    <name evidence="2" type="ORF">SAMN05444682_101631</name>
</gene>
<organism evidence="2 3">
    <name type="scientific">Parapedobacter indicus</name>
    <dbReference type="NCBI Taxonomy" id="1477437"/>
    <lineage>
        <taxon>Bacteria</taxon>
        <taxon>Pseudomonadati</taxon>
        <taxon>Bacteroidota</taxon>
        <taxon>Sphingobacteriia</taxon>
        <taxon>Sphingobacteriales</taxon>
        <taxon>Sphingobacteriaceae</taxon>
        <taxon>Parapedobacter</taxon>
    </lineage>
</organism>
<reference evidence="2 3" key="1">
    <citation type="submission" date="2016-10" db="EMBL/GenBank/DDBJ databases">
        <authorList>
            <person name="de Groot N.N."/>
        </authorList>
    </citation>
    <scope>NUCLEOTIDE SEQUENCE [LARGE SCALE GENOMIC DNA]</scope>
    <source>
        <strain evidence="2 3">RK1</strain>
    </source>
</reference>
<keyword evidence="3" id="KW-1185">Reference proteome</keyword>
<name>A0A1I3DTG6_9SPHI</name>
<protein>
    <submittedName>
        <fullName evidence="2">Bacteroides conjugative transposon TraK protein</fullName>
    </submittedName>
</protein>
<feature type="transmembrane region" description="Helical" evidence="1">
    <location>
        <begin position="12"/>
        <end position="36"/>
    </location>
</feature>
<dbReference type="EMBL" id="FOQO01000001">
    <property type="protein sequence ID" value="SFH90024.1"/>
    <property type="molecule type" value="Genomic_DNA"/>
</dbReference>
<keyword evidence="1" id="KW-1133">Transmembrane helix</keyword>
<dbReference type="NCBIfam" id="TIGR03781">
    <property type="entry name" value="Bac_Flav_CT_K"/>
    <property type="match status" value="1"/>
</dbReference>